<proteinExistence type="predicted"/>
<evidence type="ECO:0000313" key="1">
    <source>
        <dbReference type="EMBL" id="KAI5648397.1"/>
    </source>
</evidence>
<evidence type="ECO:0000313" key="2">
    <source>
        <dbReference type="Proteomes" id="UP001060085"/>
    </source>
</evidence>
<organism evidence="1 2">
    <name type="scientific">Catharanthus roseus</name>
    <name type="common">Madagascar periwinkle</name>
    <name type="synonym">Vinca rosea</name>
    <dbReference type="NCBI Taxonomy" id="4058"/>
    <lineage>
        <taxon>Eukaryota</taxon>
        <taxon>Viridiplantae</taxon>
        <taxon>Streptophyta</taxon>
        <taxon>Embryophyta</taxon>
        <taxon>Tracheophyta</taxon>
        <taxon>Spermatophyta</taxon>
        <taxon>Magnoliopsida</taxon>
        <taxon>eudicotyledons</taxon>
        <taxon>Gunneridae</taxon>
        <taxon>Pentapetalae</taxon>
        <taxon>asterids</taxon>
        <taxon>lamiids</taxon>
        <taxon>Gentianales</taxon>
        <taxon>Apocynaceae</taxon>
        <taxon>Rauvolfioideae</taxon>
        <taxon>Vinceae</taxon>
        <taxon>Catharanthinae</taxon>
        <taxon>Catharanthus</taxon>
    </lineage>
</organism>
<sequence length="145" mass="16393">MINPSTNVEVALALRVLEGCSLLHQETTVLAHKHKVIPAFSRIIITLFYLQDKDVMGSSAKFPASLTNLTHYKVCRWRWISDLQGGSDSSSKGNKELKLASLFILEKILVIERLILCIPWPSALKAILKLSLVLIHWHFRNQCCV</sequence>
<dbReference type="Proteomes" id="UP001060085">
    <property type="component" value="Linkage Group LG08"/>
</dbReference>
<name>A0ACB9ZL35_CATRO</name>
<dbReference type="EMBL" id="CM044708">
    <property type="protein sequence ID" value="KAI5648397.1"/>
    <property type="molecule type" value="Genomic_DNA"/>
</dbReference>
<accession>A0ACB9ZL35</accession>
<gene>
    <name evidence="1" type="ORF">M9H77_34402</name>
</gene>
<protein>
    <submittedName>
        <fullName evidence="1">Uncharacterized protein</fullName>
    </submittedName>
</protein>
<reference evidence="2" key="1">
    <citation type="journal article" date="2023" name="Nat. Plants">
        <title>Single-cell RNA sequencing provides a high-resolution roadmap for understanding the multicellular compartmentation of specialized metabolism.</title>
        <authorList>
            <person name="Sun S."/>
            <person name="Shen X."/>
            <person name="Li Y."/>
            <person name="Li Y."/>
            <person name="Wang S."/>
            <person name="Li R."/>
            <person name="Zhang H."/>
            <person name="Shen G."/>
            <person name="Guo B."/>
            <person name="Wei J."/>
            <person name="Xu J."/>
            <person name="St-Pierre B."/>
            <person name="Chen S."/>
            <person name="Sun C."/>
        </authorList>
    </citation>
    <scope>NUCLEOTIDE SEQUENCE [LARGE SCALE GENOMIC DNA]</scope>
</reference>
<comment type="caution">
    <text evidence="1">The sequence shown here is derived from an EMBL/GenBank/DDBJ whole genome shotgun (WGS) entry which is preliminary data.</text>
</comment>
<keyword evidence="2" id="KW-1185">Reference proteome</keyword>